<dbReference type="AlphaFoldDB" id="A0A3Q2Z4A1"/>
<dbReference type="SMART" id="SM00409">
    <property type="entry name" value="IG"/>
    <property type="match status" value="4"/>
</dbReference>
<dbReference type="OMA" id="LWVAPVE"/>
<dbReference type="InterPro" id="IPR003599">
    <property type="entry name" value="Ig_sub"/>
</dbReference>
<keyword evidence="3" id="KW-1185">Reference proteome</keyword>
<sequence>MLAESNSQVLLPCDCNSSSSIAITWTKDHQGTVWRQERSGLQFWGSRWLQKGQQRVRCPRCQLQAGDCGLRISDVREKDGGRYACKFQSGGQIITRRLVLRVIKVSFYPVAPVAGVHVSINCSVTPRPQGATVQWRVNNGSFAPSSGASPPTPRWSLQEKASVRLAGEWMCVVASGDAQGRASAALTVRGIVHPSRDATKVYAAVGSGATLPCVFSPGSNPSKPTWQKLQAGSLWRPASFSSSPPASQPAWDHSARFKETALEDEGTYRCGGVVEGHSLSRKVQLVVATSESVTWKKALTLTCQLTDTSEVTRYQWVRVTHDASGKRRVETVQEGKNLRVSDVSHGDAGEWACRFFGERGLLGNVTQGIGPPLDFWKNHVFQNLVLALQRSFITLRKRFFFLTSCSFPMQRKRILQYTTLESILHARSKEREAKDPSRVKKWTPLQT</sequence>
<dbReference type="Ensembl" id="ENSHCOT00000021899.1">
    <property type="protein sequence ID" value="ENSHCOP00000026585.1"/>
    <property type="gene ID" value="ENSHCOG00000017659.1"/>
</dbReference>
<dbReference type="GO" id="GO:0070374">
    <property type="term" value="P:positive regulation of ERK1 and ERK2 cascade"/>
    <property type="evidence" value="ECO:0007669"/>
    <property type="project" value="TreeGrafter"/>
</dbReference>
<feature type="domain" description="Ig-like" evidence="1">
    <location>
        <begin position="281"/>
        <end position="354"/>
    </location>
</feature>
<dbReference type="GO" id="GO:0042110">
    <property type="term" value="P:T cell activation"/>
    <property type="evidence" value="ECO:0007669"/>
    <property type="project" value="TreeGrafter"/>
</dbReference>
<dbReference type="InterPro" id="IPR007110">
    <property type="entry name" value="Ig-like_dom"/>
</dbReference>
<dbReference type="Gene3D" id="2.60.40.10">
    <property type="entry name" value="Immunoglobulins"/>
    <property type="match status" value="3"/>
</dbReference>
<dbReference type="Proteomes" id="UP000264820">
    <property type="component" value="Unplaced"/>
</dbReference>
<dbReference type="SUPFAM" id="SSF48726">
    <property type="entry name" value="Immunoglobulin"/>
    <property type="match status" value="3"/>
</dbReference>
<dbReference type="GO" id="GO:0035723">
    <property type="term" value="P:interleukin-15-mediated signaling pathway"/>
    <property type="evidence" value="ECO:0007669"/>
    <property type="project" value="TreeGrafter"/>
</dbReference>
<evidence type="ECO:0000313" key="3">
    <source>
        <dbReference type="Proteomes" id="UP000264820"/>
    </source>
</evidence>
<dbReference type="InterPro" id="IPR036179">
    <property type="entry name" value="Ig-like_dom_sf"/>
</dbReference>
<dbReference type="PANTHER" id="PTHR11422">
    <property type="entry name" value="T-CELL SURFACE GLYCOPROTEIN CD4"/>
    <property type="match status" value="1"/>
</dbReference>
<dbReference type="GO" id="GO:0045121">
    <property type="term" value="C:membrane raft"/>
    <property type="evidence" value="ECO:0007669"/>
    <property type="project" value="TreeGrafter"/>
</dbReference>
<dbReference type="GO" id="GO:0042289">
    <property type="term" value="F:MHC class II protein binding"/>
    <property type="evidence" value="ECO:0007669"/>
    <property type="project" value="TreeGrafter"/>
</dbReference>
<dbReference type="GO" id="GO:1990782">
    <property type="term" value="F:protein tyrosine kinase binding"/>
    <property type="evidence" value="ECO:0007669"/>
    <property type="project" value="TreeGrafter"/>
</dbReference>
<dbReference type="InterPro" id="IPR013783">
    <property type="entry name" value="Ig-like_fold"/>
</dbReference>
<dbReference type="InterPro" id="IPR013106">
    <property type="entry name" value="Ig_V-set"/>
</dbReference>
<organism evidence="2 3">
    <name type="scientific">Hippocampus comes</name>
    <name type="common">Tiger tail seahorse</name>
    <dbReference type="NCBI Taxonomy" id="109280"/>
    <lineage>
        <taxon>Eukaryota</taxon>
        <taxon>Metazoa</taxon>
        <taxon>Chordata</taxon>
        <taxon>Craniata</taxon>
        <taxon>Vertebrata</taxon>
        <taxon>Euteleostomi</taxon>
        <taxon>Actinopterygii</taxon>
        <taxon>Neopterygii</taxon>
        <taxon>Teleostei</taxon>
        <taxon>Neoteleostei</taxon>
        <taxon>Acanthomorphata</taxon>
        <taxon>Syngnathiaria</taxon>
        <taxon>Syngnathiformes</taxon>
        <taxon>Syngnathoidei</taxon>
        <taxon>Syngnathidae</taxon>
        <taxon>Hippocampus</taxon>
    </lineage>
</organism>
<reference evidence="2" key="1">
    <citation type="submission" date="2025-08" db="UniProtKB">
        <authorList>
            <consortium name="Ensembl"/>
        </authorList>
    </citation>
    <scope>IDENTIFICATION</scope>
</reference>
<proteinExistence type="predicted"/>
<protein>
    <submittedName>
        <fullName evidence="2">Lymphocyte activation gene 3 protein-like</fullName>
    </submittedName>
</protein>
<evidence type="ECO:0000313" key="2">
    <source>
        <dbReference type="Ensembl" id="ENSHCOP00000026585.1"/>
    </source>
</evidence>
<evidence type="ECO:0000259" key="1">
    <source>
        <dbReference type="PROSITE" id="PS50835"/>
    </source>
</evidence>
<reference evidence="2" key="2">
    <citation type="submission" date="2025-09" db="UniProtKB">
        <authorList>
            <consortium name="Ensembl"/>
        </authorList>
    </citation>
    <scope>IDENTIFICATION</scope>
</reference>
<name>A0A3Q2Z4A1_HIPCM</name>
<dbReference type="PROSITE" id="PS50835">
    <property type="entry name" value="IG_LIKE"/>
    <property type="match status" value="4"/>
</dbReference>
<dbReference type="PANTHER" id="PTHR11422:SF12">
    <property type="entry name" value="MICROFIBRIL-ASSOCIATED GLYCOPROTEIN 3"/>
    <property type="match status" value="1"/>
</dbReference>
<dbReference type="Pfam" id="PF07686">
    <property type="entry name" value="V-set"/>
    <property type="match status" value="1"/>
</dbReference>
<feature type="domain" description="Ig-like" evidence="1">
    <location>
        <begin position="194"/>
        <end position="270"/>
    </location>
</feature>
<feature type="domain" description="Ig-like" evidence="1">
    <location>
        <begin position="115"/>
        <end position="187"/>
    </location>
</feature>
<feature type="domain" description="Ig-like" evidence="1">
    <location>
        <begin position="1"/>
        <end position="99"/>
    </location>
</feature>
<accession>A0A3Q2Z4A1</accession>
<dbReference type="GO" id="GO:0009897">
    <property type="term" value="C:external side of plasma membrane"/>
    <property type="evidence" value="ECO:0007669"/>
    <property type="project" value="TreeGrafter"/>
</dbReference>
<dbReference type="GeneTree" id="ENSGT00990000203876"/>